<protein>
    <submittedName>
        <fullName evidence="1">Uncharacterized protein</fullName>
    </submittedName>
</protein>
<dbReference type="AlphaFoldDB" id="X1E0Y2"/>
<organism evidence="1">
    <name type="scientific">marine sediment metagenome</name>
    <dbReference type="NCBI Taxonomy" id="412755"/>
    <lineage>
        <taxon>unclassified sequences</taxon>
        <taxon>metagenomes</taxon>
        <taxon>ecological metagenomes</taxon>
    </lineage>
</organism>
<accession>X1E0Y2</accession>
<comment type="caution">
    <text evidence="1">The sequence shown here is derived from an EMBL/GenBank/DDBJ whole genome shotgun (WGS) entry which is preliminary data.</text>
</comment>
<proteinExistence type="predicted"/>
<dbReference type="EMBL" id="BART01034061">
    <property type="protein sequence ID" value="GAH14065.1"/>
    <property type="molecule type" value="Genomic_DNA"/>
</dbReference>
<sequence>MDLSKGLALIINSPGGSGLAAERIINVCRSYSGTEEFWAIVPNK</sequence>
<reference evidence="1" key="1">
    <citation type="journal article" date="2014" name="Front. Microbiol.">
        <title>High frequency of phylogenetically diverse reductive dehalogenase-homologous genes in deep subseafloor sedimentary metagenomes.</title>
        <authorList>
            <person name="Kawai M."/>
            <person name="Futagami T."/>
            <person name="Toyoda A."/>
            <person name="Takaki Y."/>
            <person name="Nishi S."/>
            <person name="Hori S."/>
            <person name="Arai W."/>
            <person name="Tsubouchi T."/>
            <person name="Morono Y."/>
            <person name="Uchiyama I."/>
            <person name="Ito T."/>
            <person name="Fujiyama A."/>
            <person name="Inagaki F."/>
            <person name="Takami H."/>
        </authorList>
    </citation>
    <scope>NUCLEOTIDE SEQUENCE</scope>
    <source>
        <strain evidence="1">Expedition CK06-06</strain>
    </source>
</reference>
<name>X1E0Y2_9ZZZZ</name>
<gene>
    <name evidence="1" type="ORF">S01H4_58332</name>
</gene>
<evidence type="ECO:0000313" key="1">
    <source>
        <dbReference type="EMBL" id="GAH14065.1"/>
    </source>
</evidence>
<feature type="non-terminal residue" evidence="1">
    <location>
        <position position="44"/>
    </location>
</feature>